<dbReference type="GO" id="GO:0003848">
    <property type="term" value="F:2-amino-4-hydroxy-6-hydroxymethyldihydropteridine diphosphokinase activity"/>
    <property type="evidence" value="ECO:0007669"/>
    <property type="project" value="UniProtKB-EC"/>
</dbReference>
<accession>A0A9D2C1Q7</accession>
<evidence type="ECO:0000256" key="8">
    <source>
        <dbReference type="ARBA" id="ARBA00022909"/>
    </source>
</evidence>
<feature type="domain" description="7,8-dihydro-6-hydroxymethylpterin-pyrophosphokinase" evidence="9">
    <location>
        <begin position="4"/>
        <end position="132"/>
    </location>
</feature>
<dbReference type="SUPFAM" id="SSF55083">
    <property type="entry name" value="6-hydroxymethyl-7,8-dihydropterin pyrophosphokinase, HPPK"/>
    <property type="match status" value="1"/>
</dbReference>
<dbReference type="GO" id="GO:0046656">
    <property type="term" value="P:folic acid biosynthetic process"/>
    <property type="evidence" value="ECO:0007669"/>
    <property type="project" value="UniProtKB-KW"/>
</dbReference>
<dbReference type="EMBL" id="DXDU01000118">
    <property type="protein sequence ID" value="HIY26995.1"/>
    <property type="molecule type" value="Genomic_DNA"/>
</dbReference>
<keyword evidence="6" id="KW-0418">Kinase</keyword>
<evidence type="ECO:0000256" key="2">
    <source>
        <dbReference type="ARBA" id="ARBA00005051"/>
    </source>
</evidence>
<reference evidence="10" key="1">
    <citation type="journal article" date="2021" name="PeerJ">
        <title>Extensive microbial diversity within the chicken gut microbiome revealed by metagenomics and culture.</title>
        <authorList>
            <person name="Gilroy R."/>
            <person name="Ravi A."/>
            <person name="Getino M."/>
            <person name="Pursley I."/>
            <person name="Horton D.L."/>
            <person name="Alikhan N.F."/>
            <person name="Baker D."/>
            <person name="Gharbi K."/>
            <person name="Hall N."/>
            <person name="Watson M."/>
            <person name="Adriaenssens E.M."/>
            <person name="Foster-Nyarko E."/>
            <person name="Jarju S."/>
            <person name="Secka A."/>
            <person name="Antonio M."/>
            <person name="Oren A."/>
            <person name="Chaudhuri R.R."/>
            <person name="La Ragione R."/>
            <person name="Hildebrand F."/>
            <person name="Pallen M.J."/>
        </authorList>
    </citation>
    <scope>NUCLEOTIDE SEQUENCE</scope>
    <source>
        <strain evidence="10">1282</strain>
    </source>
</reference>
<gene>
    <name evidence="10" type="primary">folK</name>
    <name evidence="10" type="ORF">H9838_07490</name>
</gene>
<proteinExistence type="predicted"/>
<dbReference type="GO" id="GO:0005524">
    <property type="term" value="F:ATP binding"/>
    <property type="evidence" value="ECO:0007669"/>
    <property type="project" value="UniProtKB-KW"/>
</dbReference>
<dbReference type="EC" id="2.7.6.3" evidence="3"/>
<evidence type="ECO:0000313" key="10">
    <source>
        <dbReference type="EMBL" id="HIY26995.1"/>
    </source>
</evidence>
<keyword evidence="7" id="KW-0067">ATP-binding</keyword>
<dbReference type="GO" id="GO:0016301">
    <property type="term" value="F:kinase activity"/>
    <property type="evidence" value="ECO:0007669"/>
    <property type="project" value="UniProtKB-KW"/>
</dbReference>
<dbReference type="Proteomes" id="UP000823915">
    <property type="component" value="Unassembled WGS sequence"/>
</dbReference>
<evidence type="ECO:0000256" key="4">
    <source>
        <dbReference type="ARBA" id="ARBA00022679"/>
    </source>
</evidence>
<keyword evidence="4 10" id="KW-0808">Transferase</keyword>
<dbReference type="CDD" id="cd00483">
    <property type="entry name" value="HPPK"/>
    <property type="match status" value="1"/>
</dbReference>
<evidence type="ECO:0000259" key="9">
    <source>
        <dbReference type="Pfam" id="PF01288"/>
    </source>
</evidence>
<evidence type="ECO:0000256" key="1">
    <source>
        <dbReference type="ARBA" id="ARBA00000198"/>
    </source>
</evidence>
<keyword evidence="8" id="KW-0289">Folate biosynthesis</keyword>
<evidence type="ECO:0000256" key="6">
    <source>
        <dbReference type="ARBA" id="ARBA00022777"/>
    </source>
</evidence>
<evidence type="ECO:0000256" key="7">
    <source>
        <dbReference type="ARBA" id="ARBA00022840"/>
    </source>
</evidence>
<dbReference type="InterPro" id="IPR000550">
    <property type="entry name" value="Hppk"/>
</dbReference>
<dbReference type="PANTHER" id="PTHR43071">
    <property type="entry name" value="2-AMINO-4-HYDROXY-6-HYDROXYMETHYLDIHYDROPTERIDINE PYROPHOSPHOKINASE"/>
    <property type="match status" value="1"/>
</dbReference>
<dbReference type="Pfam" id="PF01288">
    <property type="entry name" value="HPPK"/>
    <property type="match status" value="1"/>
</dbReference>
<evidence type="ECO:0000256" key="5">
    <source>
        <dbReference type="ARBA" id="ARBA00022741"/>
    </source>
</evidence>
<dbReference type="NCBIfam" id="TIGR01498">
    <property type="entry name" value="folK"/>
    <property type="match status" value="1"/>
</dbReference>
<name>A0A9D2C1Q7_9FIRM</name>
<comment type="pathway">
    <text evidence="2">Cofactor biosynthesis; tetrahydrofolate biosynthesis; 2-amino-4-hydroxy-6-hydroxymethyl-7,8-dihydropteridine diphosphate from 7,8-dihydroneopterin triphosphate: step 4/4.</text>
</comment>
<comment type="caution">
    <text evidence="10">The sequence shown here is derived from an EMBL/GenBank/DDBJ whole genome shotgun (WGS) entry which is preliminary data.</text>
</comment>
<dbReference type="AlphaFoldDB" id="A0A9D2C1Q7"/>
<evidence type="ECO:0000256" key="3">
    <source>
        <dbReference type="ARBA" id="ARBA00013253"/>
    </source>
</evidence>
<evidence type="ECO:0000313" key="11">
    <source>
        <dbReference type="Proteomes" id="UP000823915"/>
    </source>
</evidence>
<dbReference type="InterPro" id="IPR035907">
    <property type="entry name" value="Hppk_sf"/>
</dbReference>
<keyword evidence="5" id="KW-0547">Nucleotide-binding</keyword>
<protein>
    <recommendedName>
        <fullName evidence="3">2-amino-4-hydroxy-6-hydroxymethyldihydropteridine diphosphokinase</fullName>
        <ecNumber evidence="3">2.7.6.3</ecNumber>
    </recommendedName>
</protein>
<dbReference type="Gene3D" id="3.30.70.560">
    <property type="entry name" value="7,8-Dihydro-6-hydroxymethylpterin-pyrophosphokinase HPPK"/>
    <property type="match status" value="1"/>
</dbReference>
<comment type="catalytic activity">
    <reaction evidence="1">
        <text>6-hydroxymethyl-7,8-dihydropterin + ATP = (7,8-dihydropterin-6-yl)methyl diphosphate + AMP + H(+)</text>
        <dbReference type="Rhea" id="RHEA:11412"/>
        <dbReference type="ChEBI" id="CHEBI:15378"/>
        <dbReference type="ChEBI" id="CHEBI:30616"/>
        <dbReference type="ChEBI" id="CHEBI:44841"/>
        <dbReference type="ChEBI" id="CHEBI:72950"/>
        <dbReference type="ChEBI" id="CHEBI:456215"/>
        <dbReference type="EC" id="2.7.6.3"/>
    </reaction>
</comment>
<reference evidence="10" key="2">
    <citation type="submission" date="2021-04" db="EMBL/GenBank/DDBJ databases">
        <authorList>
            <person name="Gilroy R."/>
        </authorList>
    </citation>
    <scope>NUCLEOTIDE SEQUENCE</scope>
    <source>
        <strain evidence="10">1282</strain>
    </source>
</reference>
<organism evidence="10 11">
    <name type="scientific">Candidatus Acutalibacter pullistercoris</name>
    <dbReference type="NCBI Taxonomy" id="2838418"/>
    <lineage>
        <taxon>Bacteria</taxon>
        <taxon>Bacillati</taxon>
        <taxon>Bacillota</taxon>
        <taxon>Clostridia</taxon>
        <taxon>Eubacteriales</taxon>
        <taxon>Acutalibacteraceae</taxon>
        <taxon>Acutalibacter</taxon>
    </lineage>
</organism>
<sequence>MKIVLGLGTNLGDREDNLAQGLDRIEKLPKTQVLALSNVYETEPFDVPDEQGAYLNCCVLLETQLEPQALLDKCLTIEKALGRVRKSYHGARTLDIDLLIGEGVTCQTETLTLPHPHIRERAFVLVPLSDLFPLHEGLGYSFHDAFEAVDKSGVYLYK</sequence>
<dbReference type="PANTHER" id="PTHR43071:SF1">
    <property type="entry name" value="2-AMINO-4-HYDROXY-6-HYDROXYMETHYLDIHYDROPTERIDINE PYROPHOSPHOKINASE"/>
    <property type="match status" value="1"/>
</dbReference>